<accession>A0AAE1AF08</accession>
<evidence type="ECO:0000256" key="1">
    <source>
        <dbReference type="SAM" id="MobiDB-lite"/>
    </source>
</evidence>
<sequence>MNQLIQDVQANKPQVVERPSANQWQASPTRGSGVKTEQKLSTSLSRPGSGQICLGSAPLQSTEQDRAQLMNRSRPDLTPRPTGITRSVKPTDYFDTRKVGYGEVIIGAGKGQLAHHQLLEEGKGKPHTRKQNSPSQTKITFCLHSSVIAARRVQNKQPLCGVLQGLLVHVLCS</sequence>
<dbReference type="EMBL" id="JAWDGP010001968">
    <property type="protein sequence ID" value="KAK3786408.1"/>
    <property type="molecule type" value="Genomic_DNA"/>
</dbReference>
<evidence type="ECO:0000313" key="3">
    <source>
        <dbReference type="Proteomes" id="UP001283361"/>
    </source>
</evidence>
<reference evidence="2" key="1">
    <citation type="journal article" date="2023" name="G3 (Bethesda)">
        <title>A reference genome for the long-term kleptoplast-retaining sea slug Elysia crispata morphotype clarki.</title>
        <authorList>
            <person name="Eastman K.E."/>
            <person name="Pendleton A.L."/>
            <person name="Shaikh M.A."/>
            <person name="Suttiyut T."/>
            <person name="Ogas R."/>
            <person name="Tomko P."/>
            <person name="Gavelis G."/>
            <person name="Widhalm J.R."/>
            <person name="Wisecaver J.H."/>
        </authorList>
    </citation>
    <scope>NUCLEOTIDE SEQUENCE</scope>
    <source>
        <strain evidence="2">ECLA1</strain>
    </source>
</reference>
<evidence type="ECO:0000313" key="2">
    <source>
        <dbReference type="EMBL" id="KAK3786408.1"/>
    </source>
</evidence>
<gene>
    <name evidence="2" type="ORF">RRG08_011724</name>
</gene>
<proteinExistence type="predicted"/>
<keyword evidence="3" id="KW-1185">Reference proteome</keyword>
<dbReference type="Proteomes" id="UP001283361">
    <property type="component" value="Unassembled WGS sequence"/>
</dbReference>
<name>A0AAE1AF08_9GAST</name>
<organism evidence="2 3">
    <name type="scientific">Elysia crispata</name>
    <name type="common">lettuce slug</name>
    <dbReference type="NCBI Taxonomy" id="231223"/>
    <lineage>
        <taxon>Eukaryota</taxon>
        <taxon>Metazoa</taxon>
        <taxon>Spiralia</taxon>
        <taxon>Lophotrochozoa</taxon>
        <taxon>Mollusca</taxon>
        <taxon>Gastropoda</taxon>
        <taxon>Heterobranchia</taxon>
        <taxon>Euthyneura</taxon>
        <taxon>Panpulmonata</taxon>
        <taxon>Sacoglossa</taxon>
        <taxon>Placobranchoidea</taxon>
        <taxon>Plakobranchidae</taxon>
        <taxon>Elysia</taxon>
    </lineage>
</organism>
<feature type="compositionally biased region" description="Polar residues" evidence="1">
    <location>
        <begin position="20"/>
        <end position="30"/>
    </location>
</feature>
<comment type="caution">
    <text evidence="2">The sequence shown here is derived from an EMBL/GenBank/DDBJ whole genome shotgun (WGS) entry which is preliminary data.</text>
</comment>
<feature type="compositionally biased region" description="Polar residues" evidence="1">
    <location>
        <begin position="39"/>
        <end position="48"/>
    </location>
</feature>
<feature type="region of interest" description="Disordered" evidence="1">
    <location>
        <begin position="1"/>
        <end position="63"/>
    </location>
</feature>
<feature type="compositionally biased region" description="Polar residues" evidence="1">
    <location>
        <begin position="1"/>
        <end position="12"/>
    </location>
</feature>
<dbReference type="AlphaFoldDB" id="A0AAE1AF08"/>
<protein>
    <submittedName>
        <fullName evidence="2">Uncharacterized protein</fullName>
    </submittedName>
</protein>